<comment type="caution">
    <text evidence="2">The sequence shown here is derived from an EMBL/GenBank/DDBJ whole genome shotgun (WGS) entry which is preliminary data.</text>
</comment>
<sequence>MFSDNLSHAVLRLCTANNLTYEMASEYCELSSRYFGDIARGRTNISIVTLEKLCNGFSVTPDGLLLPEADSLQIPAAVREVYCFRESAGNFSYPVCPRCHITMEREYQNYCDRCGQRLDWCNYPYIQARVQKG</sequence>
<name>A0A9D1HL48_9FIRM</name>
<dbReference type="SMART" id="SM00530">
    <property type="entry name" value="HTH_XRE"/>
    <property type="match status" value="1"/>
</dbReference>
<dbReference type="Proteomes" id="UP000824124">
    <property type="component" value="Unassembled WGS sequence"/>
</dbReference>
<dbReference type="EMBL" id="DVMH01000020">
    <property type="protein sequence ID" value="HIU10316.1"/>
    <property type="molecule type" value="Genomic_DNA"/>
</dbReference>
<evidence type="ECO:0000259" key="1">
    <source>
        <dbReference type="PROSITE" id="PS50943"/>
    </source>
</evidence>
<evidence type="ECO:0000313" key="3">
    <source>
        <dbReference type="Proteomes" id="UP000824124"/>
    </source>
</evidence>
<reference evidence="2" key="2">
    <citation type="journal article" date="2021" name="PeerJ">
        <title>Extensive microbial diversity within the chicken gut microbiome revealed by metagenomics and culture.</title>
        <authorList>
            <person name="Gilroy R."/>
            <person name="Ravi A."/>
            <person name="Getino M."/>
            <person name="Pursley I."/>
            <person name="Horton D.L."/>
            <person name="Alikhan N.F."/>
            <person name="Baker D."/>
            <person name="Gharbi K."/>
            <person name="Hall N."/>
            <person name="Watson M."/>
            <person name="Adriaenssens E.M."/>
            <person name="Foster-Nyarko E."/>
            <person name="Jarju S."/>
            <person name="Secka A."/>
            <person name="Antonio M."/>
            <person name="Oren A."/>
            <person name="Chaudhuri R.R."/>
            <person name="La Ragione R."/>
            <person name="Hildebrand F."/>
            <person name="Pallen M.J."/>
        </authorList>
    </citation>
    <scope>NUCLEOTIDE SEQUENCE</scope>
    <source>
        <strain evidence="2">2830</strain>
    </source>
</reference>
<dbReference type="SUPFAM" id="SSF47413">
    <property type="entry name" value="lambda repressor-like DNA-binding domains"/>
    <property type="match status" value="1"/>
</dbReference>
<organism evidence="2 3">
    <name type="scientific">Candidatus Avidehalobacter gallistercoris</name>
    <dbReference type="NCBI Taxonomy" id="2840694"/>
    <lineage>
        <taxon>Bacteria</taxon>
        <taxon>Bacillati</taxon>
        <taxon>Bacillota</taxon>
        <taxon>Clostridia</taxon>
        <taxon>Eubacteriales</taxon>
        <taxon>Peptococcaceae</taxon>
        <taxon>Peptococcaceae incertae sedis</taxon>
        <taxon>Candidatus Avidehalobacter</taxon>
    </lineage>
</organism>
<protein>
    <submittedName>
        <fullName evidence="2">Helix-turn-helix transcriptional regulator</fullName>
    </submittedName>
</protein>
<dbReference type="InterPro" id="IPR010982">
    <property type="entry name" value="Lambda_DNA-bd_dom_sf"/>
</dbReference>
<accession>A0A9D1HL48</accession>
<dbReference type="CDD" id="cd00093">
    <property type="entry name" value="HTH_XRE"/>
    <property type="match status" value="1"/>
</dbReference>
<dbReference type="GO" id="GO:0003677">
    <property type="term" value="F:DNA binding"/>
    <property type="evidence" value="ECO:0007669"/>
    <property type="project" value="InterPro"/>
</dbReference>
<evidence type="ECO:0000313" key="2">
    <source>
        <dbReference type="EMBL" id="HIU10316.1"/>
    </source>
</evidence>
<feature type="domain" description="HTH cro/C1-type" evidence="1">
    <location>
        <begin position="10"/>
        <end position="64"/>
    </location>
</feature>
<reference evidence="2" key="1">
    <citation type="submission" date="2020-10" db="EMBL/GenBank/DDBJ databases">
        <authorList>
            <person name="Gilroy R."/>
        </authorList>
    </citation>
    <scope>NUCLEOTIDE SEQUENCE</scope>
    <source>
        <strain evidence="2">2830</strain>
    </source>
</reference>
<dbReference type="Gene3D" id="1.10.260.40">
    <property type="entry name" value="lambda repressor-like DNA-binding domains"/>
    <property type="match status" value="1"/>
</dbReference>
<gene>
    <name evidence="2" type="ORF">IAB00_03590</name>
</gene>
<dbReference type="AlphaFoldDB" id="A0A9D1HL48"/>
<proteinExistence type="predicted"/>
<dbReference type="InterPro" id="IPR001387">
    <property type="entry name" value="Cro/C1-type_HTH"/>
</dbReference>
<dbReference type="PROSITE" id="PS50943">
    <property type="entry name" value="HTH_CROC1"/>
    <property type="match status" value="1"/>
</dbReference>